<comment type="subcellular location">
    <subcellularLocation>
        <location evidence="11">Cell membrane</location>
        <topology evidence="11">Single-pass membrane protein</topology>
    </subcellularLocation>
</comment>
<dbReference type="GO" id="GO:0008556">
    <property type="term" value="F:P-type potassium transmembrane transporter activity"/>
    <property type="evidence" value="ECO:0007669"/>
    <property type="project" value="InterPro"/>
</dbReference>
<evidence type="ECO:0000256" key="2">
    <source>
        <dbReference type="ARBA" id="ARBA00022475"/>
    </source>
</evidence>
<dbReference type="NCBIfam" id="NF001454">
    <property type="entry name" value="PRK00315.1"/>
    <property type="match status" value="1"/>
</dbReference>
<comment type="subunit">
    <text evidence="11">The system is composed of three essential subunits: KdpA, KdpB and KdpC.</text>
</comment>
<evidence type="ECO:0000256" key="5">
    <source>
        <dbReference type="ARBA" id="ARBA00022741"/>
    </source>
</evidence>
<dbReference type="PIRSF" id="PIRSF001296">
    <property type="entry name" value="K_ATPase_KdpC"/>
    <property type="match status" value="1"/>
</dbReference>
<keyword evidence="3 11" id="KW-0633">Potassium transport</keyword>
<reference evidence="12 13" key="1">
    <citation type="submission" date="2019-12" db="EMBL/GenBank/DDBJ databases">
        <title>Whole-genome sequencing of Allorhizobium vitis.</title>
        <authorList>
            <person name="Gan H.M."/>
            <person name="Szegedi E."/>
            <person name="Burr T."/>
            <person name="Savka M.A."/>
        </authorList>
    </citation>
    <scope>NUCLEOTIDE SEQUENCE [LARGE SCALE GENOMIC DNA]</scope>
    <source>
        <strain evidence="12 13">CG516</strain>
    </source>
</reference>
<keyword evidence="4 11" id="KW-0812">Transmembrane</keyword>
<evidence type="ECO:0000256" key="1">
    <source>
        <dbReference type="ARBA" id="ARBA00022448"/>
    </source>
</evidence>
<name>A0A6L6VIN5_AGRVI</name>
<dbReference type="Pfam" id="PF02669">
    <property type="entry name" value="KdpC"/>
    <property type="match status" value="1"/>
</dbReference>
<dbReference type="HAMAP" id="MF_00276">
    <property type="entry name" value="KdpC"/>
    <property type="match status" value="1"/>
</dbReference>
<keyword evidence="5 11" id="KW-0547">Nucleotide-binding</keyword>
<dbReference type="Proteomes" id="UP000477951">
    <property type="component" value="Unassembled WGS sequence"/>
</dbReference>
<gene>
    <name evidence="11 12" type="primary">kdpC</name>
    <name evidence="12" type="ORF">GOZ90_15330</name>
</gene>
<dbReference type="NCBIfam" id="TIGR00681">
    <property type="entry name" value="kdpC"/>
    <property type="match status" value="1"/>
</dbReference>
<dbReference type="PANTHER" id="PTHR30042">
    <property type="entry name" value="POTASSIUM-TRANSPORTING ATPASE C CHAIN"/>
    <property type="match status" value="1"/>
</dbReference>
<organism evidence="12 13">
    <name type="scientific">Agrobacterium vitis</name>
    <name type="common">Rhizobium vitis</name>
    <dbReference type="NCBI Taxonomy" id="373"/>
    <lineage>
        <taxon>Bacteria</taxon>
        <taxon>Pseudomonadati</taxon>
        <taxon>Pseudomonadota</taxon>
        <taxon>Alphaproteobacteria</taxon>
        <taxon>Hyphomicrobiales</taxon>
        <taxon>Rhizobiaceae</taxon>
        <taxon>Rhizobium/Agrobacterium group</taxon>
        <taxon>Agrobacterium</taxon>
    </lineage>
</organism>
<proteinExistence type="inferred from homology"/>
<keyword evidence="9 11" id="KW-0406">Ion transport</keyword>
<dbReference type="PANTHER" id="PTHR30042:SF2">
    <property type="entry name" value="POTASSIUM-TRANSPORTING ATPASE KDPC SUBUNIT"/>
    <property type="match status" value="1"/>
</dbReference>
<evidence type="ECO:0000256" key="7">
    <source>
        <dbReference type="ARBA" id="ARBA00022958"/>
    </source>
</evidence>
<keyword evidence="1 11" id="KW-0813">Transport</keyword>
<evidence type="ECO:0000256" key="11">
    <source>
        <dbReference type="HAMAP-Rule" id="MF_00276"/>
    </source>
</evidence>
<keyword evidence="10 11" id="KW-0472">Membrane</keyword>
<dbReference type="AlphaFoldDB" id="A0A6L6VIN5"/>
<keyword evidence="7 11" id="KW-0630">Potassium</keyword>
<evidence type="ECO:0000256" key="10">
    <source>
        <dbReference type="ARBA" id="ARBA00023136"/>
    </source>
</evidence>
<evidence type="ECO:0000313" key="12">
    <source>
        <dbReference type="EMBL" id="MUZ74059.1"/>
    </source>
</evidence>
<comment type="function">
    <text evidence="11">Part of the high-affinity ATP-driven potassium transport (or Kdp) system, which catalyzes the hydrolysis of ATP coupled with the electrogenic transport of potassium into the cytoplasm. This subunit acts as a catalytic chaperone that increases the ATP-binding affinity of the ATP-hydrolyzing subunit KdpB by the formation of a transient KdpB/KdpC/ATP ternary complex.</text>
</comment>
<evidence type="ECO:0000256" key="4">
    <source>
        <dbReference type="ARBA" id="ARBA00022692"/>
    </source>
</evidence>
<comment type="caution">
    <text evidence="12">The sequence shown here is derived from an EMBL/GenBank/DDBJ whole genome shotgun (WGS) entry which is preliminary data.</text>
</comment>
<dbReference type="GO" id="GO:0005886">
    <property type="term" value="C:plasma membrane"/>
    <property type="evidence" value="ECO:0007669"/>
    <property type="project" value="UniProtKB-SubCell"/>
</dbReference>
<evidence type="ECO:0000256" key="6">
    <source>
        <dbReference type="ARBA" id="ARBA00022840"/>
    </source>
</evidence>
<evidence type="ECO:0000256" key="9">
    <source>
        <dbReference type="ARBA" id="ARBA00023065"/>
    </source>
</evidence>
<protein>
    <recommendedName>
        <fullName evidence="11">Potassium-transporting ATPase KdpC subunit</fullName>
    </recommendedName>
    <alternativeName>
        <fullName evidence="11">ATP phosphohydrolase [potassium-transporting] C chain</fullName>
    </alternativeName>
    <alternativeName>
        <fullName evidence="11">Potassium-binding and translocating subunit C</fullName>
    </alternativeName>
    <alternativeName>
        <fullName evidence="11">Potassium-translocating ATPase C chain</fullName>
    </alternativeName>
</protein>
<dbReference type="RefSeq" id="WP_156615188.1">
    <property type="nucleotide sequence ID" value="NZ_WPHR01000012.1"/>
</dbReference>
<dbReference type="EMBL" id="WPHR01000012">
    <property type="protein sequence ID" value="MUZ74059.1"/>
    <property type="molecule type" value="Genomic_DNA"/>
</dbReference>
<evidence type="ECO:0000256" key="8">
    <source>
        <dbReference type="ARBA" id="ARBA00022989"/>
    </source>
</evidence>
<evidence type="ECO:0000313" key="13">
    <source>
        <dbReference type="Proteomes" id="UP000477951"/>
    </source>
</evidence>
<accession>A0A6L6VIN5</accession>
<sequence length="191" mass="19629">MLSHLRPAITMTVLFTGLCGLAYPLAITGIAQAVLPAQANGSIVKKGDAVVGSALIGQAFTSPRYFASRPSATSNSPYNPLASGGTNLGATSQKLKDQIAAAVTAWQENGRSGLVPADAVTSSASGLDPDITPENARQQVALVAKARNMPEKDVAALVEAQVQPRLLGVIGEPRVNVLRLNMALDAAGTTQ</sequence>
<dbReference type="InterPro" id="IPR003820">
    <property type="entry name" value="KdpC"/>
</dbReference>
<keyword evidence="8 11" id="KW-1133">Transmembrane helix</keyword>
<comment type="similarity">
    <text evidence="11">Belongs to the KdpC family.</text>
</comment>
<evidence type="ECO:0000256" key="3">
    <source>
        <dbReference type="ARBA" id="ARBA00022538"/>
    </source>
</evidence>
<keyword evidence="6 11" id="KW-0067">ATP-binding</keyword>
<keyword evidence="2 11" id="KW-1003">Cell membrane</keyword>
<dbReference type="GO" id="GO:0005524">
    <property type="term" value="F:ATP binding"/>
    <property type="evidence" value="ECO:0007669"/>
    <property type="project" value="UniProtKB-UniRule"/>
</dbReference>